<keyword evidence="2 4" id="KW-0479">Metal-binding</keyword>
<gene>
    <name evidence="7" type="ORF">IGS68_31320</name>
</gene>
<evidence type="ECO:0000256" key="3">
    <source>
        <dbReference type="ARBA" id="ARBA00023004"/>
    </source>
</evidence>
<geneLocation type="plasmid" evidence="7 8">
    <name>pTT6-1</name>
</geneLocation>
<evidence type="ECO:0000256" key="1">
    <source>
        <dbReference type="ARBA" id="ARBA00022617"/>
    </source>
</evidence>
<dbReference type="PROSITE" id="PS51007">
    <property type="entry name" value="CYTC"/>
    <property type="match status" value="1"/>
</dbReference>
<feature type="domain" description="Cytochrome c" evidence="6">
    <location>
        <begin position="30"/>
        <end position="142"/>
    </location>
</feature>
<dbReference type="InterPro" id="IPR036909">
    <property type="entry name" value="Cyt_c-like_dom_sf"/>
</dbReference>
<evidence type="ECO:0000256" key="2">
    <source>
        <dbReference type="ARBA" id="ARBA00022723"/>
    </source>
</evidence>
<dbReference type="Gene3D" id="1.10.760.10">
    <property type="entry name" value="Cytochrome c-like domain"/>
    <property type="match status" value="1"/>
</dbReference>
<evidence type="ECO:0000313" key="7">
    <source>
        <dbReference type="EMBL" id="QQP92928.1"/>
    </source>
</evidence>
<organism evidence="7 8">
    <name type="scientific">Skermanella cutis</name>
    <dbReference type="NCBI Taxonomy" id="2775420"/>
    <lineage>
        <taxon>Bacteria</taxon>
        <taxon>Pseudomonadati</taxon>
        <taxon>Pseudomonadota</taxon>
        <taxon>Alphaproteobacteria</taxon>
        <taxon>Rhodospirillales</taxon>
        <taxon>Azospirillaceae</taxon>
        <taxon>Skermanella</taxon>
    </lineage>
</organism>
<evidence type="ECO:0000256" key="5">
    <source>
        <dbReference type="SAM" id="SignalP"/>
    </source>
</evidence>
<dbReference type="PANTHER" id="PTHR35008:SF8">
    <property type="entry name" value="ALCOHOL DEHYDROGENASE CYTOCHROME C SUBUNIT"/>
    <property type="match status" value="1"/>
</dbReference>
<evidence type="ECO:0000256" key="4">
    <source>
        <dbReference type="PROSITE-ProRule" id="PRU00433"/>
    </source>
</evidence>
<dbReference type="InterPro" id="IPR009056">
    <property type="entry name" value="Cyt_c-like_dom"/>
</dbReference>
<dbReference type="EMBL" id="CP067421">
    <property type="protein sequence ID" value="QQP92928.1"/>
    <property type="molecule type" value="Genomic_DNA"/>
</dbReference>
<keyword evidence="8" id="KW-1185">Reference proteome</keyword>
<reference evidence="7" key="1">
    <citation type="submission" date="2021-02" db="EMBL/GenBank/DDBJ databases">
        <title>Skermanella TT6 skin isolate.</title>
        <authorList>
            <person name="Lee K."/>
            <person name="Ganzorig M."/>
        </authorList>
    </citation>
    <scope>NUCLEOTIDE SEQUENCE</scope>
    <source>
        <strain evidence="7">TT6</strain>
    </source>
</reference>
<proteinExistence type="predicted"/>
<keyword evidence="7" id="KW-0614">Plasmid</keyword>
<protein>
    <submittedName>
        <fullName evidence="7">Cytochrome c</fullName>
    </submittedName>
</protein>
<dbReference type="SUPFAM" id="SSF46626">
    <property type="entry name" value="Cytochrome c"/>
    <property type="match status" value="1"/>
</dbReference>
<name>A0ABX7BI05_9PROT</name>
<keyword evidence="1 4" id="KW-0349">Heme</keyword>
<dbReference type="InterPro" id="IPR051459">
    <property type="entry name" value="Cytochrome_c-type_DH"/>
</dbReference>
<dbReference type="Proteomes" id="UP000595197">
    <property type="component" value="Plasmid pTT6-1"/>
</dbReference>
<accession>A0ABX7BI05</accession>
<dbReference type="PANTHER" id="PTHR35008">
    <property type="entry name" value="BLL4482 PROTEIN-RELATED"/>
    <property type="match status" value="1"/>
</dbReference>
<keyword evidence="3 4" id="KW-0408">Iron</keyword>
<keyword evidence="5" id="KW-0732">Signal</keyword>
<feature type="chain" id="PRO_5047387993" evidence="5">
    <location>
        <begin position="28"/>
        <end position="169"/>
    </location>
</feature>
<feature type="signal peptide" evidence="5">
    <location>
        <begin position="1"/>
        <end position="27"/>
    </location>
</feature>
<sequence>MRTILTAGAAATSLLLGAALVTTSPTAAEETVKRGEYLASIMDCGGCHTTGALLGKPDPQRHLGGSEVGFQVPGLGTFYPPNLTPEPETGLGRWSEADIVTAVRTGVRPDGRVLAPVMPYHSYGKLTDADAQALAAYLRSLKPVQHKVPDLAGPSEKPTAPYLGVMIPG</sequence>
<dbReference type="RefSeq" id="WP_201082210.1">
    <property type="nucleotide sequence ID" value="NZ_CP067421.1"/>
</dbReference>
<evidence type="ECO:0000259" key="6">
    <source>
        <dbReference type="PROSITE" id="PS51007"/>
    </source>
</evidence>
<evidence type="ECO:0000313" key="8">
    <source>
        <dbReference type="Proteomes" id="UP000595197"/>
    </source>
</evidence>
<dbReference type="Pfam" id="PF00034">
    <property type="entry name" value="Cytochrom_C"/>
    <property type="match status" value="1"/>
</dbReference>